<organism evidence="1 2">
    <name type="scientific">Gigaspora margarita</name>
    <dbReference type="NCBI Taxonomy" id="4874"/>
    <lineage>
        <taxon>Eukaryota</taxon>
        <taxon>Fungi</taxon>
        <taxon>Fungi incertae sedis</taxon>
        <taxon>Mucoromycota</taxon>
        <taxon>Glomeromycotina</taxon>
        <taxon>Glomeromycetes</taxon>
        <taxon>Diversisporales</taxon>
        <taxon>Gigasporaceae</taxon>
        <taxon>Gigaspora</taxon>
    </lineage>
</organism>
<dbReference type="Proteomes" id="UP000789901">
    <property type="component" value="Unassembled WGS sequence"/>
</dbReference>
<dbReference type="EMBL" id="CAJVQB010004326">
    <property type="protein sequence ID" value="CAG8632722.1"/>
    <property type="molecule type" value="Genomic_DNA"/>
</dbReference>
<reference evidence="1 2" key="1">
    <citation type="submission" date="2021-06" db="EMBL/GenBank/DDBJ databases">
        <authorList>
            <person name="Kallberg Y."/>
            <person name="Tangrot J."/>
            <person name="Rosling A."/>
        </authorList>
    </citation>
    <scope>NUCLEOTIDE SEQUENCE [LARGE SCALE GENOMIC DNA]</scope>
    <source>
        <strain evidence="1 2">120-4 pot B 10/14</strain>
    </source>
</reference>
<evidence type="ECO:0000313" key="1">
    <source>
        <dbReference type="EMBL" id="CAG8632722.1"/>
    </source>
</evidence>
<name>A0ABN7UME6_GIGMA</name>
<protein>
    <submittedName>
        <fullName evidence="1">30712_t:CDS:1</fullName>
    </submittedName>
</protein>
<sequence>MSEVSKNARAKALIFRLGNEIRFLQSGIPEYLIFKLNNKDV</sequence>
<feature type="non-terminal residue" evidence="1">
    <location>
        <position position="41"/>
    </location>
</feature>
<evidence type="ECO:0000313" key="2">
    <source>
        <dbReference type="Proteomes" id="UP000789901"/>
    </source>
</evidence>
<keyword evidence="2" id="KW-1185">Reference proteome</keyword>
<gene>
    <name evidence="1" type="ORF">GMARGA_LOCUS8421</name>
</gene>
<accession>A0ABN7UME6</accession>
<proteinExistence type="predicted"/>
<comment type="caution">
    <text evidence="1">The sequence shown here is derived from an EMBL/GenBank/DDBJ whole genome shotgun (WGS) entry which is preliminary data.</text>
</comment>